<feature type="transmembrane region" description="Helical" evidence="1">
    <location>
        <begin position="135"/>
        <end position="156"/>
    </location>
</feature>
<dbReference type="EMBL" id="BAABFB010000029">
    <property type="protein sequence ID" value="GAA4476732.1"/>
    <property type="molecule type" value="Genomic_DNA"/>
</dbReference>
<protein>
    <recommendedName>
        <fullName evidence="4">Transmembrane protein</fullName>
    </recommendedName>
</protein>
<name>A0ABP8P004_9NOCA</name>
<reference evidence="3" key="1">
    <citation type="journal article" date="2019" name="Int. J. Syst. Evol. Microbiol.">
        <title>The Global Catalogue of Microorganisms (GCM) 10K type strain sequencing project: providing services to taxonomists for standard genome sequencing and annotation.</title>
        <authorList>
            <consortium name="The Broad Institute Genomics Platform"/>
            <consortium name="The Broad Institute Genome Sequencing Center for Infectious Disease"/>
            <person name="Wu L."/>
            <person name="Ma J."/>
        </authorList>
    </citation>
    <scope>NUCLEOTIDE SEQUENCE [LARGE SCALE GENOMIC DNA]</scope>
    <source>
        <strain evidence="3">JCM 32206</strain>
    </source>
</reference>
<gene>
    <name evidence="2" type="ORF">GCM10023094_17300</name>
</gene>
<dbReference type="RefSeq" id="WP_345343645.1">
    <property type="nucleotide sequence ID" value="NZ_BAABFB010000029.1"/>
</dbReference>
<keyword evidence="3" id="KW-1185">Reference proteome</keyword>
<accession>A0ABP8P004</accession>
<feature type="transmembrane region" description="Helical" evidence="1">
    <location>
        <begin position="103"/>
        <end position="123"/>
    </location>
</feature>
<evidence type="ECO:0000313" key="2">
    <source>
        <dbReference type="EMBL" id="GAA4476732.1"/>
    </source>
</evidence>
<organism evidence="2 3">
    <name type="scientific">Rhodococcus olei</name>
    <dbReference type="NCBI Taxonomy" id="2161675"/>
    <lineage>
        <taxon>Bacteria</taxon>
        <taxon>Bacillati</taxon>
        <taxon>Actinomycetota</taxon>
        <taxon>Actinomycetes</taxon>
        <taxon>Mycobacteriales</taxon>
        <taxon>Nocardiaceae</taxon>
        <taxon>Rhodococcus</taxon>
    </lineage>
</organism>
<evidence type="ECO:0000256" key="1">
    <source>
        <dbReference type="SAM" id="Phobius"/>
    </source>
</evidence>
<keyword evidence="1" id="KW-0472">Membrane</keyword>
<evidence type="ECO:0008006" key="4">
    <source>
        <dbReference type="Google" id="ProtNLM"/>
    </source>
</evidence>
<proteinExistence type="predicted"/>
<evidence type="ECO:0000313" key="3">
    <source>
        <dbReference type="Proteomes" id="UP001501183"/>
    </source>
</evidence>
<feature type="transmembrane region" description="Helical" evidence="1">
    <location>
        <begin position="73"/>
        <end position="96"/>
    </location>
</feature>
<sequence length="189" mass="20960">MSNNEYNDPIEQYRKDIDAAEKKVAREIDPGVRAMVVAVGILLLLVTFALPHAGSANGWDVLVYNRDAIDEDIALTSRVFVWLTLVFGVVFGMLALATRRWALAWVAVAGSAVASVFGMLAIWSRQTLEPGSSAAGPGIGLILGWILIMVLTFHWVHVVWQRTAIQLAAEEERRRKTADTEHHLLWGDR</sequence>
<feature type="transmembrane region" description="Helical" evidence="1">
    <location>
        <begin position="32"/>
        <end position="53"/>
    </location>
</feature>
<comment type="caution">
    <text evidence="2">The sequence shown here is derived from an EMBL/GenBank/DDBJ whole genome shotgun (WGS) entry which is preliminary data.</text>
</comment>
<keyword evidence="1" id="KW-1133">Transmembrane helix</keyword>
<keyword evidence="1" id="KW-0812">Transmembrane</keyword>
<dbReference type="Proteomes" id="UP001501183">
    <property type="component" value="Unassembled WGS sequence"/>
</dbReference>